<organism evidence="6">
    <name type="scientific">bioreactor metagenome</name>
    <dbReference type="NCBI Taxonomy" id="1076179"/>
    <lineage>
        <taxon>unclassified sequences</taxon>
        <taxon>metagenomes</taxon>
        <taxon>ecological metagenomes</taxon>
    </lineage>
</organism>
<dbReference type="Pfam" id="PF04055">
    <property type="entry name" value="Radical_SAM"/>
    <property type="match status" value="1"/>
</dbReference>
<dbReference type="GO" id="GO:0016491">
    <property type="term" value="F:oxidoreductase activity"/>
    <property type="evidence" value="ECO:0007669"/>
    <property type="project" value="UniProtKB-KW"/>
</dbReference>
<dbReference type="SUPFAM" id="SSF102114">
    <property type="entry name" value="Radical SAM enzymes"/>
    <property type="match status" value="1"/>
</dbReference>
<keyword evidence="1" id="KW-0949">S-adenosyl-L-methionine</keyword>
<keyword evidence="6" id="KW-0560">Oxidoreductase</keyword>
<dbReference type="SMART" id="SM00729">
    <property type="entry name" value="Elp3"/>
    <property type="match status" value="1"/>
</dbReference>
<dbReference type="InterPro" id="IPR034422">
    <property type="entry name" value="HydE/PylB-like"/>
</dbReference>
<evidence type="ECO:0000256" key="3">
    <source>
        <dbReference type="ARBA" id="ARBA00023004"/>
    </source>
</evidence>
<dbReference type="PANTHER" id="PTHR43726">
    <property type="entry name" value="3-METHYLORNITHINE SYNTHASE"/>
    <property type="match status" value="1"/>
</dbReference>
<evidence type="ECO:0000256" key="1">
    <source>
        <dbReference type="ARBA" id="ARBA00022691"/>
    </source>
</evidence>
<evidence type="ECO:0000256" key="2">
    <source>
        <dbReference type="ARBA" id="ARBA00022723"/>
    </source>
</evidence>
<dbReference type="InterPro" id="IPR007197">
    <property type="entry name" value="rSAM"/>
</dbReference>
<dbReference type="Gene3D" id="3.20.20.70">
    <property type="entry name" value="Aldolase class I"/>
    <property type="match status" value="1"/>
</dbReference>
<evidence type="ECO:0000256" key="4">
    <source>
        <dbReference type="ARBA" id="ARBA00023014"/>
    </source>
</evidence>
<dbReference type="SFLD" id="SFLDG01082">
    <property type="entry name" value="B12-binding_domain_containing"/>
    <property type="match status" value="1"/>
</dbReference>
<dbReference type="PROSITE" id="PS51918">
    <property type="entry name" value="RADICAL_SAM"/>
    <property type="match status" value="1"/>
</dbReference>
<proteinExistence type="predicted"/>
<keyword evidence="2" id="KW-0479">Metal-binding</keyword>
<keyword evidence="4" id="KW-0411">Iron-sulfur</keyword>
<dbReference type="EMBL" id="VSSQ01002689">
    <property type="protein sequence ID" value="MPM16855.1"/>
    <property type="molecule type" value="Genomic_DNA"/>
</dbReference>
<dbReference type="SFLD" id="SFLDG01060">
    <property type="entry name" value="BATS_domain_containing"/>
    <property type="match status" value="1"/>
</dbReference>
<dbReference type="PANTHER" id="PTHR43726:SF1">
    <property type="entry name" value="BIOTIN SYNTHASE"/>
    <property type="match status" value="1"/>
</dbReference>
<dbReference type="SFLD" id="SFLDG01280">
    <property type="entry name" value="HydE/PylB-like"/>
    <property type="match status" value="1"/>
</dbReference>
<accession>A0A644XKZ1</accession>
<name>A0A644XKZ1_9ZZZZ</name>
<dbReference type="NCBIfam" id="TIGR03956">
    <property type="entry name" value="rSAM_HydE"/>
    <property type="match status" value="1"/>
</dbReference>
<gene>
    <name evidence="6" type="ORF">SDC9_63237</name>
</gene>
<sequence length="372" mass="42671">MIPTLLHKQKLLQEDLVRLLCTEGEEKQLLFDYAAKIKQENVGNTVYLRGLIEFSNICEKNCYYCGIRRDNTHTHRYCLSCDEALEAIRFAYENGLGSVAIQSGELTSDTFTRKIDSLLKEAMRITNREIGITLSCGEQPEEVYRRWFESGASRYLLRIESSSGELYRKIHPDDDTHRFDKRLNALESLKKIGYQTGTGVMIGLPFQTVEDLANDLLFMKQFDIDMCGMGPYIEHAQTPLYKNKSELLSLRERFNLSLKMVALLRILMPDINIAATTALQSIEKEGREKAILIGANVLMPNITPKQYRDDYSLYQNKPVSQQSNEENLLFLEQQLKSIGHEIGYFRQGNSKHYKTHQISSNRAVKNLNCLGS</sequence>
<dbReference type="InterPro" id="IPR058240">
    <property type="entry name" value="rSAM_sf"/>
</dbReference>
<dbReference type="GO" id="GO:0051536">
    <property type="term" value="F:iron-sulfur cluster binding"/>
    <property type="evidence" value="ECO:0007669"/>
    <property type="project" value="UniProtKB-KW"/>
</dbReference>
<evidence type="ECO:0000259" key="5">
    <source>
        <dbReference type="PROSITE" id="PS51918"/>
    </source>
</evidence>
<feature type="domain" description="Radical SAM core" evidence="5">
    <location>
        <begin position="44"/>
        <end position="270"/>
    </location>
</feature>
<dbReference type="GO" id="GO:0016740">
    <property type="term" value="F:transferase activity"/>
    <property type="evidence" value="ECO:0007669"/>
    <property type="project" value="TreeGrafter"/>
</dbReference>
<dbReference type="AlphaFoldDB" id="A0A644XKZ1"/>
<dbReference type="InterPro" id="IPR024021">
    <property type="entry name" value="FeFe-hyd_HydE_rSAM"/>
</dbReference>
<reference evidence="6" key="1">
    <citation type="submission" date="2019-08" db="EMBL/GenBank/DDBJ databases">
        <authorList>
            <person name="Kucharzyk K."/>
            <person name="Murdoch R.W."/>
            <person name="Higgins S."/>
            <person name="Loffler F."/>
        </authorList>
    </citation>
    <scope>NUCLEOTIDE SEQUENCE</scope>
</reference>
<dbReference type="SFLD" id="SFLDS00029">
    <property type="entry name" value="Radical_SAM"/>
    <property type="match status" value="1"/>
</dbReference>
<dbReference type="EC" id="1.8.-.-" evidence="6"/>
<dbReference type="CDD" id="cd01335">
    <property type="entry name" value="Radical_SAM"/>
    <property type="match status" value="1"/>
</dbReference>
<dbReference type="GO" id="GO:0046872">
    <property type="term" value="F:metal ion binding"/>
    <property type="evidence" value="ECO:0007669"/>
    <property type="project" value="UniProtKB-KW"/>
</dbReference>
<dbReference type="InterPro" id="IPR006638">
    <property type="entry name" value="Elp3/MiaA/NifB-like_rSAM"/>
</dbReference>
<keyword evidence="3" id="KW-0408">Iron</keyword>
<dbReference type="PIRSF" id="PIRSF004762">
    <property type="entry name" value="CHP00423"/>
    <property type="match status" value="1"/>
</dbReference>
<evidence type="ECO:0000313" key="6">
    <source>
        <dbReference type="EMBL" id="MPM16855.1"/>
    </source>
</evidence>
<protein>
    <submittedName>
        <fullName evidence="6">[FeFe] hydrogenase maturase subunit HydE</fullName>
        <ecNumber evidence="6">1.8.-.-</ecNumber>
    </submittedName>
</protein>
<dbReference type="InterPro" id="IPR013785">
    <property type="entry name" value="Aldolase_TIM"/>
</dbReference>
<comment type="caution">
    <text evidence="6">The sequence shown here is derived from an EMBL/GenBank/DDBJ whole genome shotgun (WGS) entry which is preliminary data.</text>
</comment>